<evidence type="ECO:0000313" key="3">
    <source>
        <dbReference type="EMBL" id="AJK69653.1"/>
    </source>
</evidence>
<evidence type="ECO:0000259" key="2">
    <source>
        <dbReference type="Pfam" id="PF13462"/>
    </source>
</evidence>
<organism evidence="3 4">
    <name type="scientific">Corynebacterium marinum DSM 44953</name>
    <dbReference type="NCBI Taxonomy" id="1224162"/>
    <lineage>
        <taxon>Bacteria</taxon>
        <taxon>Bacillati</taxon>
        <taxon>Actinomycetota</taxon>
        <taxon>Actinomycetes</taxon>
        <taxon>Mycobacteriales</taxon>
        <taxon>Corynebacteriaceae</taxon>
        <taxon>Corynebacterium</taxon>
    </lineage>
</organism>
<dbReference type="Proteomes" id="UP000031928">
    <property type="component" value="Chromosome"/>
</dbReference>
<name>A0A0B6TP05_9CORY</name>
<dbReference type="HOGENOM" id="CLU_000288_47_3_11"/>
<accession>A0A0B6TP05</accession>
<sequence>MSSKSTRVTDPNAKGSNTFLWAIIAVVLVAAVVIGYIVMSGQGKKTEHLADRETVDVAFDSEFGDNSVTLASANPAADAVEVDLYEDYSCSYCAQLAENTDEQMQAAIEAGDLIVNVRTLNFLDRGNADGHSTRAAAAVLALAEAGETDVYWNYRAAILDEQEEIYNKWSNDDFAAAAQELGASDSVVETIRSGENVGAANDLTTANADKLEAETGQVSSPRVVRDGKDVEVDDINQWIDAVLN</sequence>
<feature type="transmembrane region" description="Helical" evidence="1">
    <location>
        <begin position="20"/>
        <end position="39"/>
    </location>
</feature>
<evidence type="ECO:0000313" key="4">
    <source>
        <dbReference type="Proteomes" id="UP000031928"/>
    </source>
</evidence>
<dbReference type="InterPro" id="IPR012336">
    <property type="entry name" value="Thioredoxin-like_fold"/>
</dbReference>
<dbReference type="KEGG" id="cmq:B840_10360"/>
<dbReference type="OrthoDB" id="117402at2"/>
<dbReference type="InterPro" id="IPR036249">
    <property type="entry name" value="Thioredoxin-like_sf"/>
</dbReference>
<keyword evidence="1" id="KW-0812">Transmembrane</keyword>
<evidence type="ECO:0000256" key="1">
    <source>
        <dbReference type="SAM" id="Phobius"/>
    </source>
</evidence>
<dbReference type="RefSeq" id="WP_042622042.1">
    <property type="nucleotide sequence ID" value="NZ_CP007790.1"/>
</dbReference>
<dbReference type="SUPFAM" id="SSF52833">
    <property type="entry name" value="Thioredoxin-like"/>
    <property type="match status" value="1"/>
</dbReference>
<dbReference type="EMBL" id="CP007790">
    <property type="protein sequence ID" value="AJK69653.1"/>
    <property type="molecule type" value="Genomic_DNA"/>
</dbReference>
<keyword evidence="1" id="KW-0472">Membrane</keyword>
<protein>
    <submittedName>
        <fullName evidence="3">Secreted protein</fullName>
    </submittedName>
</protein>
<dbReference type="CDD" id="cd02972">
    <property type="entry name" value="DsbA_family"/>
    <property type="match status" value="1"/>
</dbReference>
<reference evidence="3 4" key="1">
    <citation type="submission" date="2014-05" db="EMBL/GenBank/DDBJ databases">
        <title>Complete genome sequence of Corynebacterium marinum DSM 44953.</title>
        <authorList>
            <person name="Schaffert L."/>
            <person name="Albersmeier A."/>
            <person name="Kalinowski J."/>
            <person name="Ruckert C."/>
        </authorList>
    </citation>
    <scope>NUCLEOTIDE SEQUENCE [LARGE SCALE GENOMIC DNA]</scope>
    <source>
        <strain evidence="3 4">DSM 44953</strain>
    </source>
</reference>
<dbReference type="AlphaFoldDB" id="A0A0B6TP05"/>
<feature type="domain" description="Thioredoxin-like fold" evidence="2">
    <location>
        <begin position="79"/>
        <end position="240"/>
    </location>
</feature>
<keyword evidence="1" id="KW-1133">Transmembrane helix</keyword>
<keyword evidence="4" id="KW-1185">Reference proteome</keyword>
<dbReference type="Pfam" id="PF13462">
    <property type="entry name" value="Thioredoxin_4"/>
    <property type="match status" value="1"/>
</dbReference>
<dbReference type="Gene3D" id="3.40.30.10">
    <property type="entry name" value="Glutaredoxin"/>
    <property type="match status" value="1"/>
</dbReference>
<dbReference type="STRING" id="1224162.B840_10360"/>
<gene>
    <name evidence="3" type="ORF">B840_10360</name>
</gene>
<proteinExistence type="predicted"/>